<dbReference type="GO" id="GO:0005737">
    <property type="term" value="C:cytoplasm"/>
    <property type="evidence" value="ECO:0007669"/>
    <property type="project" value="UniProtKB-SubCell"/>
</dbReference>
<keyword evidence="5" id="KW-0963">Cytoplasm</keyword>
<comment type="similarity">
    <text evidence="3 14">Belongs to the class I-like SAM-binding methyltransferase superfamily. RsmB/NOP family.</text>
</comment>
<dbReference type="Gene3D" id="1.10.287.730">
    <property type="entry name" value="Helix hairpin bin"/>
    <property type="match status" value="1"/>
</dbReference>
<dbReference type="PANTHER" id="PTHR22807">
    <property type="entry name" value="NOP2 YEAST -RELATED NOL1/NOP2/FMU SUN DOMAIN-CONTAINING"/>
    <property type="match status" value="1"/>
</dbReference>
<evidence type="ECO:0000256" key="14">
    <source>
        <dbReference type="PROSITE-ProRule" id="PRU01023"/>
    </source>
</evidence>
<dbReference type="Gene3D" id="3.40.50.150">
    <property type="entry name" value="Vaccinia Virus protein VP39"/>
    <property type="match status" value="1"/>
</dbReference>
<evidence type="ECO:0000256" key="2">
    <source>
        <dbReference type="ARBA" id="ARBA00004496"/>
    </source>
</evidence>
<dbReference type="Gene3D" id="1.10.940.10">
    <property type="entry name" value="NusB-like"/>
    <property type="match status" value="1"/>
</dbReference>
<dbReference type="InterPro" id="IPR001678">
    <property type="entry name" value="MeTrfase_RsmB-F_NOP2_dom"/>
</dbReference>
<feature type="binding site" evidence="14">
    <location>
        <begin position="271"/>
        <end position="277"/>
    </location>
    <ligand>
        <name>S-adenosyl-L-methionine</name>
        <dbReference type="ChEBI" id="CHEBI:59789"/>
    </ligand>
</feature>
<dbReference type="InterPro" id="IPR054728">
    <property type="entry name" value="RsmB-like_ferredoxin"/>
</dbReference>
<evidence type="ECO:0000313" key="17">
    <source>
        <dbReference type="Proteomes" id="UP000293671"/>
    </source>
</evidence>
<keyword evidence="10 14" id="KW-0694">RNA-binding</keyword>
<dbReference type="PANTHER" id="PTHR22807:SF61">
    <property type="entry name" value="NOL1_NOP2_SUN FAMILY PROTEIN _ ANTITERMINATION NUSB DOMAIN-CONTAINING PROTEIN"/>
    <property type="match status" value="1"/>
</dbReference>
<dbReference type="PROSITE" id="PS01153">
    <property type="entry name" value="NOL1_NOP2_SUN"/>
    <property type="match status" value="1"/>
</dbReference>
<dbReference type="OrthoDB" id="9810297at2"/>
<dbReference type="EMBL" id="SHKP01000005">
    <property type="protein sequence ID" value="RZU00599.1"/>
    <property type="molecule type" value="Genomic_DNA"/>
</dbReference>
<dbReference type="AlphaFoldDB" id="A0A4Q7VWA2"/>
<dbReference type="InterPro" id="IPR029063">
    <property type="entry name" value="SAM-dependent_MTases_sf"/>
</dbReference>
<dbReference type="InterPro" id="IPR018314">
    <property type="entry name" value="RsmB/NOL1/NOP2-like_CS"/>
</dbReference>
<dbReference type="InterPro" id="IPR035926">
    <property type="entry name" value="NusB-like_sf"/>
</dbReference>
<protein>
    <recommendedName>
        <fullName evidence="4">16S rRNA (cytosine(967)-C(5))-methyltransferase</fullName>
        <ecNumber evidence="4">2.1.1.176</ecNumber>
    </recommendedName>
    <alternativeName>
        <fullName evidence="11">16S rRNA m5C967 methyltransferase</fullName>
    </alternativeName>
    <alternativeName>
        <fullName evidence="12">rRNA (cytosine-C(5)-)-methyltransferase RsmB</fullName>
    </alternativeName>
</protein>
<dbReference type="InterPro" id="IPR004573">
    <property type="entry name" value="rRNA_ssu_MeTfrase_B"/>
</dbReference>
<feature type="active site" description="Nucleophile" evidence="14">
    <location>
        <position position="391"/>
    </location>
</feature>
<dbReference type="RefSeq" id="WP_130431047.1">
    <property type="nucleotide sequence ID" value="NZ_SHKP01000005.1"/>
</dbReference>
<evidence type="ECO:0000256" key="3">
    <source>
        <dbReference type="ARBA" id="ARBA00007494"/>
    </source>
</evidence>
<comment type="catalytic activity">
    <reaction evidence="13">
        <text>cytidine(967) in 16S rRNA + S-adenosyl-L-methionine = 5-methylcytidine(967) in 16S rRNA + S-adenosyl-L-homocysteine + H(+)</text>
        <dbReference type="Rhea" id="RHEA:42748"/>
        <dbReference type="Rhea" id="RHEA-COMP:10219"/>
        <dbReference type="Rhea" id="RHEA-COMP:10220"/>
        <dbReference type="ChEBI" id="CHEBI:15378"/>
        <dbReference type="ChEBI" id="CHEBI:57856"/>
        <dbReference type="ChEBI" id="CHEBI:59789"/>
        <dbReference type="ChEBI" id="CHEBI:74483"/>
        <dbReference type="ChEBI" id="CHEBI:82748"/>
        <dbReference type="EC" id="2.1.1.176"/>
    </reaction>
</comment>
<evidence type="ECO:0000256" key="9">
    <source>
        <dbReference type="ARBA" id="ARBA00022691"/>
    </source>
</evidence>
<comment type="function">
    <text evidence="1">Specifically methylates the cytosine at position 967 (m5C967) of 16S rRNA.</text>
</comment>
<evidence type="ECO:0000259" key="15">
    <source>
        <dbReference type="PROSITE" id="PS51686"/>
    </source>
</evidence>
<evidence type="ECO:0000256" key="6">
    <source>
        <dbReference type="ARBA" id="ARBA00022552"/>
    </source>
</evidence>
<dbReference type="SUPFAM" id="SSF53335">
    <property type="entry name" value="S-adenosyl-L-methionine-dependent methyltransferases"/>
    <property type="match status" value="1"/>
</dbReference>
<feature type="binding site" evidence="14">
    <location>
        <position position="338"/>
    </location>
    <ligand>
        <name>S-adenosyl-L-methionine</name>
        <dbReference type="ChEBI" id="CHEBI:59789"/>
    </ligand>
</feature>
<dbReference type="InterPro" id="IPR049560">
    <property type="entry name" value="MeTrfase_RsmB-F_NOP2_cat"/>
</dbReference>
<dbReference type="SUPFAM" id="SSF48013">
    <property type="entry name" value="NusB-like"/>
    <property type="match status" value="1"/>
</dbReference>
<feature type="binding site" evidence="14">
    <location>
        <position position="319"/>
    </location>
    <ligand>
        <name>S-adenosyl-L-methionine</name>
        <dbReference type="ChEBI" id="CHEBI:59789"/>
    </ligand>
</feature>
<dbReference type="PRINTS" id="PR02008">
    <property type="entry name" value="RCMTFAMILY"/>
</dbReference>
<sequence length="451" mass="48535">MSRPGPSSLPLATLLIHAADAVAAVLRGRSLNEALAAVPAPARPGTQALAFEALRRLGLAQALRRSLVPRAPPPWVDALLLVTLTLATPDAQADAQAPHYEAHTLVSQAVEAAKRRAPAQARLVNAVLRRAQREDLAAAAIAADPVARWNHPQWWIDRLQRDWPQQWQALLLANNRRAPMTLRVNARQDSADHYLKRLAEAGIGASMPQDALARHAVQLDAPVPVPALPGFGDGAVSVQDLAAQWAAPLLLGPAFDGDTPLAPGSRVLDACAAPGGKTAHLLELADLELLALDSDPQRLRRVDETLSRLRLTAHTRAADARDVAGWWDGRPFDAILLDAPCSAAGIVRRHPDVRWLRRDSDIATLAATQAGLLDALWTLLRPGGRLVYATCSVFRAEGEHQIDAFLQRAPDAWLRPSPGHRLPLADNPEQASLAAAGHDGFFYARVDKRAG</sequence>
<dbReference type="Pfam" id="PF01189">
    <property type="entry name" value="Methyltr_RsmB-F"/>
    <property type="match status" value="1"/>
</dbReference>
<dbReference type="InterPro" id="IPR023267">
    <property type="entry name" value="RCMT"/>
</dbReference>
<dbReference type="Pfam" id="PF01029">
    <property type="entry name" value="NusB"/>
    <property type="match status" value="1"/>
</dbReference>
<dbReference type="Proteomes" id="UP000293671">
    <property type="component" value="Unassembled WGS sequence"/>
</dbReference>
<evidence type="ECO:0000256" key="12">
    <source>
        <dbReference type="ARBA" id="ARBA00031088"/>
    </source>
</evidence>
<evidence type="ECO:0000256" key="5">
    <source>
        <dbReference type="ARBA" id="ARBA00022490"/>
    </source>
</evidence>
<dbReference type="EC" id="2.1.1.176" evidence="4"/>
<keyword evidence="6" id="KW-0698">rRNA processing</keyword>
<dbReference type="FunFam" id="3.40.50.150:FF:000022">
    <property type="entry name" value="Ribosomal RNA small subunit methyltransferase B"/>
    <property type="match status" value="1"/>
</dbReference>
<evidence type="ECO:0000256" key="8">
    <source>
        <dbReference type="ARBA" id="ARBA00022679"/>
    </source>
</evidence>
<evidence type="ECO:0000256" key="1">
    <source>
        <dbReference type="ARBA" id="ARBA00002724"/>
    </source>
</evidence>
<dbReference type="NCBIfam" id="TIGR00563">
    <property type="entry name" value="rsmB"/>
    <property type="match status" value="1"/>
</dbReference>
<accession>A0A4Q7VWA2</accession>
<dbReference type="PROSITE" id="PS51686">
    <property type="entry name" value="SAM_MT_RSMB_NOP"/>
    <property type="match status" value="1"/>
</dbReference>
<keyword evidence="7 14" id="KW-0489">Methyltransferase</keyword>
<dbReference type="GO" id="GO:0003723">
    <property type="term" value="F:RNA binding"/>
    <property type="evidence" value="ECO:0007669"/>
    <property type="project" value="UniProtKB-UniRule"/>
</dbReference>
<evidence type="ECO:0000256" key="4">
    <source>
        <dbReference type="ARBA" id="ARBA00012140"/>
    </source>
</evidence>
<name>A0A4Q7VWA2_9BURK</name>
<keyword evidence="9 14" id="KW-0949">S-adenosyl-L-methionine</keyword>
<evidence type="ECO:0000256" key="11">
    <source>
        <dbReference type="ARBA" id="ARBA00030399"/>
    </source>
</evidence>
<evidence type="ECO:0000313" key="16">
    <source>
        <dbReference type="EMBL" id="RZU00599.1"/>
    </source>
</evidence>
<reference evidence="16 17" key="1">
    <citation type="submission" date="2019-02" db="EMBL/GenBank/DDBJ databases">
        <title>Genomic Encyclopedia of Type Strains, Phase IV (KMG-IV): sequencing the most valuable type-strain genomes for metagenomic binning, comparative biology and taxonomic classification.</title>
        <authorList>
            <person name="Goeker M."/>
        </authorList>
    </citation>
    <scope>NUCLEOTIDE SEQUENCE [LARGE SCALE GENOMIC DNA]</scope>
    <source>
        <strain evidence="16 17">DSM 19570</strain>
    </source>
</reference>
<feature type="domain" description="SAM-dependent MTase RsmB/NOP-type" evidence="15">
    <location>
        <begin position="170"/>
        <end position="449"/>
    </location>
</feature>
<feature type="binding site" evidence="14">
    <location>
        <position position="293"/>
    </location>
    <ligand>
        <name>S-adenosyl-L-methionine</name>
        <dbReference type="ChEBI" id="CHEBI:59789"/>
    </ligand>
</feature>
<dbReference type="Gene3D" id="3.30.70.1170">
    <property type="entry name" value="Sun protein, domain 3"/>
    <property type="match status" value="1"/>
</dbReference>
<dbReference type="Pfam" id="PF22458">
    <property type="entry name" value="RsmF-B_ferredox"/>
    <property type="match status" value="1"/>
</dbReference>
<organism evidence="16 17">
    <name type="scientific">Rivibacter subsaxonicus</name>
    <dbReference type="NCBI Taxonomy" id="457575"/>
    <lineage>
        <taxon>Bacteria</taxon>
        <taxon>Pseudomonadati</taxon>
        <taxon>Pseudomonadota</taxon>
        <taxon>Betaproteobacteria</taxon>
        <taxon>Burkholderiales</taxon>
        <taxon>Rivibacter</taxon>
    </lineage>
</organism>
<evidence type="ECO:0000256" key="7">
    <source>
        <dbReference type="ARBA" id="ARBA00022603"/>
    </source>
</evidence>
<dbReference type="NCBIfam" id="NF008149">
    <property type="entry name" value="PRK10901.1"/>
    <property type="match status" value="1"/>
</dbReference>
<dbReference type="GO" id="GO:0006355">
    <property type="term" value="P:regulation of DNA-templated transcription"/>
    <property type="evidence" value="ECO:0007669"/>
    <property type="project" value="InterPro"/>
</dbReference>
<evidence type="ECO:0000256" key="13">
    <source>
        <dbReference type="ARBA" id="ARBA00047283"/>
    </source>
</evidence>
<gene>
    <name evidence="16" type="ORF">EV670_1310</name>
</gene>
<comment type="subcellular location">
    <subcellularLocation>
        <location evidence="2">Cytoplasm</location>
    </subcellularLocation>
</comment>
<keyword evidence="8 14" id="KW-0808">Transferase</keyword>
<dbReference type="InterPro" id="IPR006027">
    <property type="entry name" value="NusB_RsmB_TIM44"/>
</dbReference>
<comment type="caution">
    <text evidence="16">The sequence shown here is derived from an EMBL/GenBank/DDBJ whole genome shotgun (WGS) entry which is preliminary data.</text>
</comment>
<keyword evidence="17" id="KW-1185">Reference proteome</keyword>
<proteinExistence type="inferred from homology"/>
<dbReference type="GO" id="GO:0008649">
    <property type="term" value="F:rRNA methyltransferase activity"/>
    <property type="evidence" value="ECO:0007669"/>
    <property type="project" value="InterPro"/>
</dbReference>
<evidence type="ECO:0000256" key="10">
    <source>
        <dbReference type="ARBA" id="ARBA00022884"/>
    </source>
</evidence>